<proteinExistence type="predicted"/>
<organism evidence="3">
    <name type="scientific">Cladocopium goreaui</name>
    <dbReference type="NCBI Taxonomy" id="2562237"/>
    <lineage>
        <taxon>Eukaryota</taxon>
        <taxon>Sar</taxon>
        <taxon>Alveolata</taxon>
        <taxon>Dinophyceae</taxon>
        <taxon>Suessiales</taxon>
        <taxon>Symbiodiniaceae</taxon>
        <taxon>Cladocopium</taxon>
    </lineage>
</organism>
<dbReference type="EMBL" id="CAMXCT020003458">
    <property type="protein sequence ID" value="CAL1157982.1"/>
    <property type="molecule type" value="Genomic_DNA"/>
</dbReference>
<keyword evidence="5" id="KW-1185">Reference proteome</keyword>
<evidence type="ECO:0000313" key="3">
    <source>
        <dbReference type="EMBL" id="CAI4004607.1"/>
    </source>
</evidence>
<keyword evidence="1" id="KW-1133">Transmembrane helix</keyword>
<feature type="signal peptide" evidence="2">
    <location>
        <begin position="1"/>
        <end position="23"/>
    </location>
</feature>
<comment type="caution">
    <text evidence="3">The sequence shown here is derived from an EMBL/GenBank/DDBJ whole genome shotgun (WGS) entry which is preliminary data.</text>
</comment>
<dbReference type="EMBL" id="CAMXCT010003458">
    <property type="protein sequence ID" value="CAI4004607.1"/>
    <property type="molecule type" value="Genomic_DNA"/>
</dbReference>
<reference evidence="3" key="1">
    <citation type="submission" date="2022-10" db="EMBL/GenBank/DDBJ databases">
        <authorList>
            <person name="Chen Y."/>
            <person name="Dougan E. K."/>
            <person name="Chan C."/>
            <person name="Rhodes N."/>
            <person name="Thang M."/>
        </authorList>
    </citation>
    <scope>NUCLEOTIDE SEQUENCE</scope>
</reference>
<dbReference type="Proteomes" id="UP001152797">
    <property type="component" value="Unassembled WGS sequence"/>
</dbReference>
<protein>
    <submittedName>
        <fullName evidence="3">Uncharacterized protein</fullName>
    </submittedName>
</protein>
<accession>A0A9P1D8R8</accession>
<keyword evidence="1" id="KW-0812">Transmembrane</keyword>
<evidence type="ECO:0000313" key="4">
    <source>
        <dbReference type="EMBL" id="CAL1157982.1"/>
    </source>
</evidence>
<name>A0A9P1D8R8_9DINO</name>
<keyword evidence="1" id="KW-0472">Membrane</keyword>
<dbReference type="EMBL" id="CAMXCT030003458">
    <property type="protein sequence ID" value="CAL4791919.1"/>
    <property type="molecule type" value="Genomic_DNA"/>
</dbReference>
<dbReference type="AlphaFoldDB" id="A0A9P1D8R8"/>
<reference evidence="4" key="2">
    <citation type="submission" date="2024-04" db="EMBL/GenBank/DDBJ databases">
        <authorList>
            <person name="Chen Y."/>
            <person name="Shah S."/>
            <person name="Dougan E. K."/>
            <person name="Thang M."/>
            <person name="Chan C."/>
        </authorList>
    </citation>
    <scope>NUCLEOTIDE SEQUENCE [LARGE SCALE GENOMIC DNA]</scope>
</reference>
<evidence type="ECO:0000313" key="5">
    <source>
        <dbReference type="Proteomes" id="UP001152797"/>
    </source>
</evidence>
<gene>
    <name evidence="3" type="ORF">C1SCF055_LOCUS30383</name>
</gene>
<keyword evidence="2" id="KW-0732">Signal</keyword>
<evidence type="ECO:0000256" key="2">
    <source>
        <dbReference type="SAM" id="SignalP"/>
    </source>
</evidence>
<feature type="transmembrane region" description="Helical" evidence="1">
    <location>
        <begin position="80"/>
        <end position="99"/>
    </location>
</feature>
<sequence length="105" mass="11247">MSSHCVMTMLVALLLAFTARTSAEETNMNVSGKQMVKELTKGNMSIGRNHSVATSNDPVSQGRALRSVTIPIFEDPTANYIMIAVVIVVLVVCPMVCMVSKACKG</sequence>
<feature type="chain" id="PRO_5043271152" evidence="2">
    <location>
        <begin position="24"/>
        <end position="105"/>
    </location>
</feature>
<evidence type="ECO:0000256" key="1">
    <source>
        <dbReference type="SAM" id="Phobius"/>
    </source>
</evidence>